<evidence type="ECO:0000256" key="1">
    <source>
        <dbReference type="PROSITE-ProRule" id="PRU00285"/>
    </source>
</evidence>
<feature type="domain" description="SHSP" evidence="3">
    <location>
        <begin position="40"/>
        <end position="148"/>
    </location>
</feature>
<evidence type="ECO:0000259" key="3">
    <source>
        <dbReference type="PROSITE" id="PS01031"/>
    </source>
</evidence>
<dbReference type="InterPro" id="IPR001436">
    <property type="entry name" value="Alpha-crystallin/sHSP_animal"/>
</dbReference>
<dbReference type="InterPro" id="IPR008978">
    <property type="entry name" value="HSP20-like_chaperone"/>
</dbReference>
<evidence type="ECO:0000256" key="2">
    <source>
        <dbReference type="RuleBase" id="RU003616"/>
    </source>
</evidence>
<dbReference type="PANTHER" id="PTHR45640">
    <property type="entry name" value="HEAT SHOCK PROTEIN HSP-12.2-RELATED"/>
    <property type="match status" value="1"/>
</dbReference>
<evidence type="ECO:0000313" key="5">
    <source>
        <dbReference type="WBParaSite" id="PTRK_0000059100.1"/>
    </source>
</evidence>
<reference evidence="5" key="1">
    <citation type="submission" date="2017-02" db="UniProtKB">
        <authorList>
            <consortium name="WormBaseParasite"/>
        </authorList>
    </citation>
    <scope>IDENTIFICATION</scope>
</reference>
<dbReference type="PROSITE" id="PS01031">
    <property type="entry name" value="SHSP"/>
    <property type="match status" value="1"/>
</dbReference>
<dbReference type="WBParaSite" id="PTRK_0000059100.1">
    <property type="protein sequence ID" value="PTRK_0000059100.1"/>
    <property type="gene ID" value="PTRK_0000059100"/>
</dbReference>
<dbReference type="Proteomes" id="UP000038045">
    <property type="component" value="Unplaced"/>
</dbReference>
<organism evidence="4 5">
    <name type="scientific">Parastrongyloides trichosuri</name>
    <name type="common">Possum-specific nematode worm</name>
    <dbReference type="NCBI Taxonomy" id="131310"/>
    <lineage>
        <taxon>Eukaryota</taxon>
        <taxon>Metazoa</taxon>
        <taxon>Ecdysozoa</taxon>
        <taxon>Nematoda</taxon>
        <taxon>Chromadorea</taxon>
        <taxon>Rhabditida</taxon>
        <taxon>Tylenchina</taxon>
        <taxon>Panagrolaimomorpha</taxon>
        <taxon>Strongyloidoidea</taxon>
        <taxon>Strongyloididae</taxon>
        <taxon>Parastrongyloides</taxon>
    </lineage>
</organism>
<proteinExistence type="inferred from homology"/>
<comment type="similarity">
    <text evidence="1 2">Belongs to the small heat shock protein (HSP20) family.</text>
</comment>
<dbReference type="CDD" id="cd06526">
    <property type="entry name" value="metazoan_ACD"/>
    <property type="match status" value="1"/>
</dbReference>
<dbReference type="GO" id="GO:0051082">
    <property type="term" value="F:unfolded protein binding"/>
    <property type="evidence" value="ECO:0007669"/>
    <property type="project" value="TreeGrafter"/>
</dbReference>
<dbReference type="GO" id="GO:0042026">
    <property type="term" value="P:protein refolding"/>
    <property type="evidence" value="ECO:0007669"/>
    <property type="project" value="TreeGrafter"/>
</dbReference>
<evidence type="ECO:0000313" key="4">
    <source>
        <dbReference type="Proteomes" id="UP000038045"/>
    </source>
</evidence>
<dbReference type="PANTHER" id="PTHR45640:SF29">
    <property type="entry name" value="SHSP DOMAIN-CONTAINING PROTEIN"/>
    <property type="match status" value="1"/>
</dbReference>
<accession>A0A0N4Z1F4</accession>
<keyword evidence="4" id="KW-1185">Reference proteome</keyword>
<dbReference type="SUPFAM" id="SSF49764">
    <property type="entry name" value="HSP20-like chaperones"/>
    <property type="match status" value="1"/>
</dbReference>
<dbReference type="InterPro" id="IPR002068">
    <property type="entry name" value="A-crystallin/Hsp20_dom"/>
</dbReference>
<dbReference type="GO" id="GO:0009408">
    <property type="term" value="P:response to heat"/>
    <property type="evidence" value="ECO:0007669"/>
    <property type="project" value="TreeGrafter"/>
</dbReference>
<name>A0A0N4Z1F4_PARTI</name>
<dbReference type="AlphaFoldDB" id="A0A0N4Z1F4"/>
<protein>
    <submittedName>
        <fullName evidence="5">SHSP domain-containing protein</fullName>
    </submittedName>
</protein>
<dbReference type="GO" id="GO:0005634">
    <property type="term" value="C:nucleus"/>
    <property type="evidence" value="ECO:0007669"/>
    <property type="project" value="TreeGrafter"/>
</dbReference>
<dbReference type="PRINTS" id="PR00299">
    <property type="entry name" value="ACRYSTALLIN"/>
</dbReference>
<dbReference type="Gene3D" id="2.60.40.790">
    <property type="match status" value="1"/>
</dbReference>
<dbReference type="GO" id="GO:0005737">
    <property type="term" value="C:cytoplasm"/>
    <property type="evidence" value="ECO:0007669"/>
    <property type="project" value="TreeGrafter"/>
</dbReference>
<dbReference type="Pfam" id="PF00011">
    <property type="entry name" value="HSP20"/>
    <property type="match status" value="1"/>
</dbReference>
<dbReference type="GO" id="GO:0036498">
    <property type="term" value="P:IRE1-mediated unfolded protein response"/>
    <property type="evidence" value="ECO:0007669"/>
    <property type="project" value="TreeGrafter"/>
</dbReference>
<sequence length="148" mass="16989">MDKISRDPVSSPFSEAKRFFANIDKLMETPLYWTHSKFSDKHEIDDKNVEIKDNKKDFSIKMDVSNFAPDELKVDIHDGCLIVEGKHEEKNHQYSSVKKTFVRSYSLPHGVNAEDISSELSDEGVLTIHKKSSCVDNNNIKIIPITYE</sequence>
<dbReference type="STRING" id="131310.A0A0N4Z1F4"/>